<name>A0AAV4EVK6_9GAST</name>
<reference evidence="1 2" key="1">
    <citation type="journal article" date="2021" name="Elife">
        <title>Chloroplast acquisition without the gene transfer in kleptoplastic sea slugs, Plakobranchus ocellatus.</title>
        <authorList>
            <person name="Maeda T."/>
            <person name="Takahashi S."/>
            <person name="Yoshida T."/>
            <person name="Shimamura S."/>
            <person name="Takaki Y."/>
            <person name="Nagai Y."/>
            <person name="Toyoda A."/>
            <person name="Suzuki Y."/>
            <person name="Arimoto A."/>
            <person name="Ishii H."/>
            <person name="Satoh N."/>
            <person name="Nishiyama T."/>
            <person name="Hasebe M."/>
            <person name="Maruyama T."/>
            <person name="Minagawa J."/>
            <person name="Obokata J."/>
            <person name="Shigenobu S."/>
        </authorList>
    </citation>
    <scope>NUCLEOTIDE SEQUENCE [LARGE SCALE GENOMIC DNA]</scope>
</reference>
<dbReference type="AlphaFoldDB" id="A0AAV4EVK6"/>
<accession>A0AAV4EVK6</accession>
<organism evidence="1 2">
    <name type="scientific">Elysia marginata</name>
    <dbReference type="NCBI Taxonomy" id="1093978"/>
    <lineage>
        <taxon>Eukaryota</taxon>
        <taxon>Metazoa</taxon>
        <taxon>Spiralia</taxon>
        <taxon>Lophotrochozoa</taxon>
        <taxon>Mollusca</taxon>
        <taxon>Gastropoda</taxon>
        <taxon>Heterobranchia</taxon>
        <taxon>Euthyneura</taxon>
        <taxon>Panpulmonata</taxon>
        <taxon>Sacoglossa</taxon>
        <taxon>Placobranchoidea</taxon>
        <taxon>Plakobranchidae</taxon>
        <taxon>Elysia</taxon>
    </lineage>
</organism>
<gene>
    <name evidence="1" type="ORF">ElyMa_003630800</name>
</gene>
<dbReference type="Proteomes" id="UP000762676">
    <property type="component" value="Unassembled WGS sequence"/>
</dbReference>
<comment type="caution">
    <text evidence="1">The sequence shown here is derived from an EMBL/GenBank/DDBJ whole genome shotgun (WGS) entry which is preliminary data.</text>
</comment>
<sequence>MKRAKKLGKKKSDQKEWISAETIPKLNLRKTKKEIINTSRTRANIPPAEAELQINIEQPSKAGIKKAITALRNGKAAGPDEIPPEAIKEDMETSANLLYDLLSKLWIKDKCQLSGEKAL</sequence>
<evidence type="ECO:0008006" key="3">
    <source>
        <dbReference type="Google" id="ProtNLM"/>
    </source>
</evidence>
<protein>
    <recommendedName>
        <fullName evidence="3">Reverse transcriptase domain-containing protein</fullName>
    </recommendedName>
</protein>
<proteinExistence type="predicted"/>
<evidence type="ECO:0000313" key="1">
    <source>
        <dbReference type="EMBL" id="GFR64370.1"/>
    </source>
</evidence>
<dbReference type="EMBL" id="BMAT01007441">
    <property type="protein sequence ID" value="GFR64370.1"/>
    <property type="molecule type" value="Genomic_DNA"/>
</dbReference>
<keyword evidence="2" id="KW-1185">Reference proteome</keyword>
<evidence type="ECO:0000313" key="2">
    <source>
        <dbReference type="Proteomes" id="UP000762676"/>
    </source>
</evidence>